<sequence>MSAPISITGHFSNTVLRNLNISLENKIIFIKESPLADANFLISYILKSLVQENKNICFVTLHNNLEHYQSVGKKLGYNLECVNNDNFTLINPLENLIETLTEASLDSIFDSIQNEIRNFRKSNDRPIYVVIDDLSHFIDLGLDITEIIRFINDCVNLTSDPNTFFVINSHVSSQKDLILAHSVQYVCNLFINVSALKTGKSSDISGVIKIQKQDEENVYHYKVFDRGVKTFFPGETIYNFYK</sequence>
<evidence type="ECO:0000256" key="1">
    <source>
        <dbReference type="ARBA" id="ARBA00005043"/>
    </source>
</evidence>
<dbReference type="Proteomes" id="UP001566132">
    <property type="component" value="Unassembled WGS sequence"/>
</dbReference>
<dbReference type="InterPro" id="IPR018627">
    <property type="entry name" value="ELP6"/>
</dbReference>
<dbReference type="InterPro" id="IPR027417">
    <property type="entry name" value="P-loop_NTPase"/>
</dbReference>
<accession>A0ABD1E7B1</accession>
<dbReference type="PANTHER" id="PTHR16184">
    <property type="entry name" value="ELONGATOR COMPLEX PROTEIN 6"/>
    <property type="match status" value="1"/>
</dbReference>
<comment type="caution">
    <text evidence="4">The sequence shown here is derived from an EMBL/GenBank/DDBJ whole genome shotgun (WGS) entry which is preliminary data.</text>
</comment>
<evidence type="ECO:0000313" key="5">
    <source>
        <dbReference type="Proteomes" id="UP001566132"/>
    </source>
</evidence>
<dbReference type="CDD" id="cd19495">
    <property type="entry name" value="Elp6"/>
    <property type="match status" value="1"/>
</dbReference>
<organism evidence="4 5">
    <name type="scientific">Hypothenemus hampei</name>
    <name type="common">Coffee berry borer</name>
    <dbReference type="NCBI Taxonomy" id="57062"/>
    <lineage>
        <taxon>Eukaryota</taxon>
        <taxon>Metazoa</taxon>
        <taxon>Ecdysozoa</taxon>
        <taxon>Arthropoda</taxon>
        <taxon>Hexapoda</taxon>
        <taxon>Insecta</taxon>
        <taxon>Pterygota</taxon>
        <taxon>Neoptera</taxon>
        <taxon>Endopterygota</taxon>
        <taxon>Coleoptera</taxon>
        <taxon>Polyphaga</taxon>
        <taxon>Cucujiformia</taxon>
        <taxon>Curculionidae</taxon>
        <taxon>Scolytinae</taxon>
        <taxon>Hypothenemus</taxon>
    </lineage>
</organism>
<evidence type="ECO:0000256" key="3">
    <source>
        <dbReference type="ARBA" id="ARBA00020263"/>
    </source>
</evidence>
<dbReference type="Pfam" id="PF09807">
    <property type="entry name" value="ELP6"/>
    <property type="match status" value="1"/>
</dbReference>
<protein>
    <recommendedName>
        <fullName evidence="3">Elongator complex protein 6</fullName>
    </recommendedName>
</protein>
<dbReference type="EMBL" id="JBDJPC010000013">
    <property type="protein sequence ID" value="KAL1488951.1"/>
    <property type="molecule type" value="Genomic_DNA"/>
</dbReference>
<dbReference type="PANTHER" id="PTHR16184:SF6">
    <property type="entry name" value="ELONGATOR COMPLEX PROTEIN 6"/>
    <property type="match status" value="1"/>
</dbReference>
<comment type="pathway">
    <text evidence="1">tRNA modification; 5-methoxycarbonylmethyl-2-thiouridine-tRNA biosynthesis.</text>
</comment>
<reference evidence="4 5" key="1">
    <citation type="submission" date="2024-05" db="EMBL/GenBank/DDBJ databases">
        <title>Genetic variation in Jamaican populations of the coffee berry borer (Hypothenemus hampei).</title>
        <authorList>
            <person name="Errbii M."/>
            <person name="Myrie A."/>
        </authorList>
    </citation>
    <scope>NUCLEOTIDE SEQUENCE [LARGE SCALE GENOMIC DNA]</scope>
    <source>
        <strain evidence="4">JA-Hopewell-2020-01-JO</strain>
        <tissue evidence="4">Whole body</tissue>
    </source>
</reference>
<proteinExistence type="inferred from homology"/>
<keyword evidence="5" id="KW-1185">Reference proteome</keyword>
<evidence type="ECO:0000256" key="2">
    <source>
        <dbReference type="ARBA" id="ARBA00008837"/>
    </source>
</evidence>
<dbReference type="Gene3D" id="3.40.50.300">
    <property type="entry name" value="P-loop containing nucleotide triphosphate hydrolases"/>
    <property type="match status" value="1"/>
</dbReference>
<dbReference type="AlphaFoldDB" id="A0ABD1E7B1"/>
<comment type="similarity">
    <text evidence="2">Belongs to the ELP6 family.</text>
</comment>
<evidence type="ECO:0000313" key="4">
    <source>
        <dbReference type="EMBL" id="KAL1488951.1"/>
    </source>
</evidence>
<gene>
    <name evidence="4" type="ORF">ABEB36_014735</name>
</gene>
<name>A0ABD1E7B1_HYPHA</name>